<accession>A0A3D9IFW8</accession>
<sequence length="217" mass="25047">MTTITFRRLIQTAILPEKEKLAKPELLDQEARWIKNRRVKGVCWPYRSAKELGWTLYSPVDVAIHPLSEIQTTMDKPEEFARLKQLADMDEWVQKDDILLGVKPSSWYKIHEYEYEGRYRSMFIPNGEGTLEWRLGWSVDIPDDHLLLIQPIEMKDARFIVHPGLLMGTSVQSVQLHLGLPIAFEPLQPCKIIRGEPLAKLFVLPKSVLAIKSTTQS</sequence>
<keyword evidence="2" id="KW-1185">Reference proteome</keyword>
<reference evidence="1 2" key="1">
    <citation type="submission" date="2018-07" db="EMBL/GenBank/DDBJ databases">
        <title>Genomic Encyclopedia of Type Strains, Phase III (KMG-III): the genomes of soil and plant-associated and newly described type strains.</title>
        <authorList>
            <person name="Whitman W."/>
        </authorList>
    </citation>
    <scope>NUCLEOTIDE SEQUENCE [LARGE SCALE GENOMIC DNA]</scope>
    <source>
        <strain evidence="1 2">CECT 7287</strain>
    </source>
</reference>
<protein>
    <submittedName>
        <fullName evidence="1">Uncharacterized protein</fullName>
    </submittedName>
</protein>
<proteinExistence type="predicted"/>
<dbReference type="EMBL" id="QRDZ01000029">
    <property type="protein sequence ID" value="RED60591.1"/>
    <property type="molecule type" value="Genomic_DNA"/>
</dbReference>
<name>A0A3D9IFW8_9BACL</name>
<evidence type="ECO:0000313" key="1">
    <source>
        <dbReference type="EMBL" id="RED60591.1"/>
    </source>
</evidence>
<dbReference type="AlphaFoldDB" id="A0A3D9IFW8"/>
<gene>
    <name evidence="1" type="ORF">DFP98_1294</name>
</gene>
<comment type="caution">
    <text evidence="1">The sequence shown here is derived from an EMBL/GenBank/DDBJ whole genome shotgun (WGS) entry which is preliminary data.</text>
</comment>
<dbReference type="Proteomes" id="UP000256977">
    <property type="component" value="Unassembled WGS sequence"/>
</dbReference>
<organism evidence="1 2">
    <name type="scientific">Cohnella phaseoli</name>
    <dbReference type="NCBI Taxonomy" id="456490"/>
    <lineage>
        <taxon>Bacteria</taxon>
        <taxon>Bacillati</taxon>
        <taxon>Bacillota</taxon>
        <taxon>Bacilli</taxon>
        <taxon>Bacillales</taxon>
        <taxon>Paenibacillaceae</taxon>
        <taxon>Cohnella</taxon>
    </lineage>
</organism>
<evidence type="ECO:0000313" key="2">
    <source>
        <dbReference type="Proteomes" id="UP000256977"/>
    </source>
</evidence>
<dbReference type="OrthoDB" id="4098707at2"/>
<dbReference type="RefSeq" id="WP_116064038.1">
    <property type="nucleotide sequence ID" value="NZ_QRDZ01000029.1"/>
</dbReference>